<reference evidence="8" key="1">
    <citation type="journal article" date="2021" name="Front. Microbiol.">
        <title>Comprehensive Comparative Genomics and Phenotyping of Methylobacterium Species.</title>
        <authorList>
            <person name="Alessa O."/>
            <person name="Ogura Y."/>
            <person name="Fujitani Y."/>
            <person name="Takami H."/>
            <person name="Hayashi T."/>
            <person name="Sahin N."/>
            <person name="Tani A."/>
        </authorList>
    </citation>
    <scope>NUCLEOTIDE SEQUENCE</scope>
    <source>
        <strain evidence="8">DSM 14458</strain>
    </source>
</reference>
<evidence type="ECO:0000313" key="9">
    <source>
        <dbReference type="Proteomes" id="UP001055093"/>
    </source>
</evidence>
<keyword evidence="9" id="KW-1185">Reference proteome</keyword>
<comment type="similarity">
    <text evidence="1">Belongs to the N(4)/N(6)-methyltransferase family.</text>
</comment>
<evidence type="ECO:0000259" key="7">
    <source>
        <dbReference type="Pfam" id="PF02384"/>
    </source>
</evidence>
<dbReference type="SUPFAM" id="SSF53335">
    <property type="entry name" value="S-adenosyl-L-methionine-dependent methyltransferases"/>
    <property type="match status" value="1"/>
</dbReference>
<keyword evidence="3" id="KW-0489">Methyltransferase</keyword>
<feature type="domain" description="DNA methylase adenine-specific" evidence="7">
    <location>
        <begin position="295"/>
        <end position="507"/>
    </location>
</feature>
<dbReference type="EMBL" id="BPRE01000002">
    <property type="protein sequence ID" value="GJE74171.1"/>
    <property type="molecule type" value="Genomic_DNA"/>
</dbReference>
<evidence type="ECO:0000256" key="2">
    <source>
        <dbReference type="ARBA" id="ARBA00011900"/>
    </source>
</evidence>
<dbReference type="EC" id="2.1.1.72" evidence="2"/>
<name>A0ABQ4UPH6_9HYPH</name>
<dbReference type="PANTHER" id="PTHR33841">
    <property type="entry name" value="DNA METHYLTRANSFERASE YEEA-RELATED"/>
    <property type="match status" value="1"/>
</dbReference>
<dbReference type="InterPro" id="IPR003356">
    <property type="entry name" value="DNA_methylase_A-5"/>
</dbReference>
<dbReference type="InterPro" id="IPR029063">
    <property type="entry name" value="SAM-dependent_MTases_sf"/>
</dbReference>
<proteinExistence type="inferred from homology"/>
<dbReference type="RefSeq" id="WP_238307481.1">
    <property type="nucleotide sequence ID" value="NZ_BPRE01000002.1"/>
</dbReference>
<evidence type="ECO:0000256" key="6">
    <source>
        <dbReference type="SAM" id="MobiDB-lite"/>
    </source>
</evidence>
<evidence type="ECO:0000256" key="3">
    <source>
        <dbReference type="ARBA" id="ARBA00022603"/>
    </source>
</evidence>
<gene>
    <name evidence="8" type="ORF">BGCPKDLD_0740</name>
</gene>
<dbReference type="InterPro" id="IPR050953">
    <property type="entry name" value="N4_N6_ade-DNA_methylase"/>
</dbReference>
<evidence type="ECO:0000313" key="8">
    <source>
        <dbReference type="EMBL" id="GJE74171.1"/>
    </source>
</evidence>
<evidence type="ECO:0000256" key="5">
    <source>
        <dbReference type="ARBA" id="ARBA00047942"/>
    </source>
</evidence>
<dbReference type="Proteomes" id="UP001055093">
    <property type="component" value="Unassembled WGS sequence"/>
</dbReference>
<protein>
    <recommendedName>
        <fullName evidence="2">site-specific DNA-methyltransferase (adenine-specific)</fullName>
        <ecNumber evidence="2">2.1.1.72</ecNumber>
    </recommendedName>
</protein>
<evidence type="ECO:0000256" key="4">
    <source>
        <dbReference type="ARBA" id="ARBA00022679"/>
    </source>
</evidence>
<evidence type="ECO:0000256" key="1">
    <source>
        <dbReference type="ARBA" id="ARBA00006594"/>
    </source>
</evidence>
<comment type="caution">
    <text evidence="8">The sequence shown here is derived from an EMBL/GenBank/DDBJ whole genome shotgun (WGS) entry which is preliminary data.</text>
</comment>
<reference evidence="8" key="2">
    <citation type="submission" date="2021-08" db="EMBL/GenBank/DDBJ databases">
        <authorList>
            <person name="Tani A."/>
            <person name="Ola A."/>
            <person name="Ogura Y."/>
            <person name="Katsura K."/>
            <person name="Hayashi T."/>
        </authorList>
    </citation>
    <scope>NUCLEOTIDE SEQUENCE</scope>
    <source>
        <strain evidence="8">DSM 14458</strain>
    </source>
</reference>
<keyword evidence="4" id="KW-0808">Transferase</keyword>
<comment type="catalytic activity">
    <reaction evidence="5">
        <text>a 2'-deoxyadenosine in DNA + S-adenosyl-L-methionine = an N(6)-methyl-2'-deoxyadenosine in DNA + S-adenosyl-L-homocysteine + H(+)</text>
        <dbReference type="Rhea" id="RHEA:15197"/>
        <dbReference type="Rhea" id="RHEA-COMP:12418"/>
        <dbReference type="Rhea" id="RHEA-COMP:12419"/>
        <dbReference type="ChEBI" id="CHEBI:15378"/>
        <dbReference type="ChEBI" id="CHEBI:57856"/>
        <dbReference type="ChEBI" id="CHEBI:59789"/>
        <dbReference type="ChEBI" id="CHEBI:90615"/>
        <dbReference type="ChEBI" id="CHEBI:90616"/>
        <dbReference type="EC" id="2.1.1.72"/>
    </reaction>
</comment>
<feature type="compositionally biased region" description="Basic and acidic residues" evidence="6">
    <location>
        <begin position="461"/>
        <end position="483"/>
    </location>
</feature>
<feature type="region of interest" description="Disordered" evidence="6">
    <location>
        <begin position="456"/>
        <end position="483"/>
    </location>
</feature>
<accession>A0ABQ4UPH6</accession>
<organism evidence="8 9">
    <name type="scientific">Methylorubrum suomiense</name>
    <dbReference type="NCBI Taxonomy" id="144191"/>
    <lineage>
        <taxon>Bacteria</taxon>
        <taxon>Pseudomonadati</taxon>
        <taxon>Pseudomonadota</taxon>
        <taxon>Alphaproteobacteria</taxon>
        <taxon>Hyphomicrobiales</taxon>
        <taxon>Methylobacteriaceae</taxon>
        <taxon>Methylorubrum</taxon>
    </lineage>
</organism>
<dbReference type="PANTHER" id="PTHR33841:SF1">
    <property type="entry name" value="DNA METHYLTRANSFERASE A"/>
    <property type="match status" value="1"/>
</dbReference>
<sequence>MSDLLERVLSRTGFVDAGRGDMPGLRRHAVGNPHLEAAFSPRAGLQADAVYETDDGAKLIVKETGAGEAGEMHERAWNLGLAPLLWIVTPYEVRVYDAFRGVGTEEDRGPVATYRTDVKAEMAALDEFCGRFSLDTGTFWASDLAKSIHRAGKVDQVLLQEIQSLEQHLVEVSVAQPGGMGMAAARGACQELVTATLFASYVTDRGDIATPFDGSHRLGDVGLAELFRSRSSALALFDWLHETFNGDVFPQGMGESLRDEHLPLLEDFARGTSLRKRDAGQMRLFRFRFDTVPIELISAVYEAFARRAASDMARELGLHYTPVELVHMALDPVFEDLDGTARILDPTCGSGLFLVQSLRRLAWKCCGDGPRPRSVVRNILYQQVHGIDIQRAALRIAAFSLYLAALELETTADPGESIRFEPLIGRTLHEMDFLSAAACDLARGLGVDAVVGNPPWTHAAKGGDEGRTRKARAKDDDGGSGRSPDHRFLLAAVDVVGRGGRIAMYLKATPFMSRMWSARLFLERLLNGLDRVALINMSPLRMSGLFSEAKAPGLFLCANCGNLPPSDRILVGTFPWTDDFERSGALALSSADIAEAGKADVIANPSYLKASSLGTPRDIALIERFEHELVPLGSFLSEAGVVSGQGFQVKGEARDKPKAVPEAILDLPSVKPEDYAPLSLEGRPKPSLRQRGHLELLHARSRDLYRAPLVVFPKSAHRLALHPGRTSAALSGEDLAFSHGFYGFSFAEADPRLPAIVCALLNSAMPSYQFLLGAGPIGMERPNVLLQDLRALRIPRFVPTDALAEKAGRALASARYDGCEAVDALVADLYSLRGDERALVRDAVARGRSTLLGTALARLQDVEPPERLQIIDYAAAACRTVNAVLRISGRQHLVAEVAPGSKLGDDRLDRFATVRFRTEPGHAPADVVSAMPDTEAGRLLHDLRHHLLRSPTPYLRERRSVRIYDGAQVTMVKPAQRRYWTVAAGLQDGDAILADHAPGRA</sequence>
<dbReference type="Pfam" id="PF02384">
    <property type="entry name" value="N6_Mtase"/>
    <property type="match status" value="1"/>
</dbReference>
<dbReference type="Gene3D" id="3.40.50.150">
    <property type="entry name" value="Vaccinia Virus protein VP39"/>
    <property type="match status" value="1"/>
</dbReference>
<dbReference type="PRINTS" id="PR00507">
    <property type="entry name" value="N12N6MTFRASE"/>
</dbReference>